<feature type="domain" description="CN hydrolase" evidence="1">
    <location>
        <begin position="13"/>
        <end position="248"/>
    </location>
</feature>
<dbReference type="PANTHER" id="PTHR23088:SF27">
    <property type="entry name" value="DEAMINATED GLUTATHIONE AMIDASE"/>
    <property type="match status" value="1"/>
</dbReference>
<accession>A0A7K4FJW3</accession>
<organism evidence="2 3">
    <name type="scientific">Ferroplasma acidiphilum</name>
    <dbReference type="NCBI Taxonomy" id="74969"/>
    <lineage>
        <taxon>Archaea</taxon>
        <taxon>Methanobacteriati</taxon>
        <taxon>Thermoplasmatota</taxon>
        <taxon>Thermoplasmata</taxon>
        <taxon>Thermoplasmatales</taxon>
        <taxon>Ferroplasmaceae</taxon>
        <taxon>Ferroplasma</taxon>
    </lineage>
</organism>
<reference evidence="2 3" key="1">
    <citation type="submission" date="2020-05" db="EMBL/GenBank/DDBJ databases">
        <authorList>
            <person name="Zhang R."/>
        </authorList>
    </citation>
    <scope>NUCLEOTIDE SEQUENCE [LARGE SCALE GENOMIC DNA]</scope>
    <source>
        <strain evidence="2 3">DSM 28986</strain>
    </source>
</reference>
<dbReference type="InterPro" id="IPR003010">
    <property type="entry name" value="C-N_Hydrolase"/>
</dbReference>
<dbReference type="Gene3D" id="3.60.110.10">
    <property type="entry name" value="Carbon-nitrogen hydrolase"/>
    <property type="match status" value="1"/>
</dbReference>
<evidence type="ECO:0000313" key="2">
    <source>
        <dbReference type="EMBL" id="NOL59333.1"/>
    </source>
</evidence>
<comment type="caution">
    <text evidence="2">The sequence shown here is derived from an EMBL/GenBank/DDBJ whole genome shotgun (WGS) entry which is preliminary data.</text>
</comment>
<protein>
    <submittedName>
        <fullName evidence="2">Carbon-nitrogen hydrolase family protein</fullName>
    </submittedName>
</protein>
<dbReference type="Pfam" id="PF00795">
    <property type="entry name" value="CN_hydrolase"/>
    <property type="match status" value="1"/>
</dbReference>
<dbReference type="PROSITE" id="PS50263">
    <property type="entry name" value="CN_HYDROLASE"/>
    <property type="match status" value="1"/>
</dbReference>
<dbReference type="InterPro" id="IPR036526">
    <property type="entry name" value="C-N_Hydrolase_sf"/>
</dbReference>
<gene>
    <name evidence="2" type="ORF">HLB00_00570</name>
</gene>
<dbReference type="EMBL" id="JABGBP010000014">
    <property type="protein sequence ID" value="NOL59333.1"/>
    <property type="molecule type" value="Genomic_DNA"/>
</dbReference>
<keyword evidence="2" id="KW-0378">Hydrolase</keyword>
<dbReference type="AlphaFoldDB" id="A0A7K4FJW3"/>
<dbReference type="PANTHER" id="PTHR23088">
    <property type="entry name" value="NITRILASE-RELATED"/>
    <property type="match status" value="1"/>
</dbReference>
<dbReference type="SUPFAM" id="SSF56317">
    <property type="entry name" value="Carbon-nitrogen hydrolase"/>
    <property type="match status" value="1"/>
</dbReference>
<evidence type="ECO:0000313" key="3">
    <source>
        <dbReference type="Proteomes" id="UP000546917"/>
    </source>
</evidence>
<sequence>MIFILIQVIYAMVKIALTQLKPVADKDVSLRNIEYYAGTAAANSADLIVFPEYYMFYSQYKDAIIRNAEVLNGNYIKRIKEISRTNKIGIITGINEVYDHNYYDTAVYVNDGELLNYYRKSHLYDAFGYRESDIYTYGNGPFKISKIGNINFGMLICYDIRFPEVFRNYSLNDADMVILISAWFAGPIKEEQWLSLVSTRALENTTYLATSNMIGGGFTGITTFTDPIGAIINRAAEDEDIIYSIIDTDRISTVRKKMPVLKQRRPELYKL</sequence>
<dbReference type="PROSITE" id="PS01227">
    <property type="entry name" value="UPF0012"/>
    <property type="match status" value="1"/>
</dbReference>
<dbReference type="Proteomes" id="UP000546917">
    <property type="component" value="Unassembled WGS sequence"/>
</dbReference>
<dbReference type="CDD" id="cd07581">
    <property type="entry name" value="nitrilase_3"/>
    <property type="match status" value="1"/>
</dbReference>
<dbReference type="InterPro" id="IPR001110">
    <property type="entry name" value="UPF0012_CS"/>
</dbReference>
<proteinExistence type="predicted"/>
<evidence type="ECO:0000259" key="1">
    <source>
        <dbReference type="PROSITE" id="PS50263"/>
    </source>
</evidence>
<dbReference type="GO" id="GO:0016787">
    <property type="term" value="F:hydrolase activity"/>
    <property type="evidence" value="ECO:0007669"/>
    <property type="project" value="UniProtKB-KW"/>
</dbReference>
<name>A0A7K4FJW3_9ARCH</name>